<gene>
    <name evidence="5" type="ORF">HZF06_11725</name>
</gene>
<dbReference type="PANTHER" id="PTHR34135">
    <property type="entry name" value="LYSOZYME"/>
    <property type="match status" value="1"/>
</dbReference>
<evidence type="ECO:0000256" key="3">
    <source>
        <dbReference type="ARBA" id="ARBA00023295"/>
    </source>
</evidence>
<dbReference type="Proteomes" id="UP000512286">
    <property type="component" value="Chromosome"/>
</dbReference>
<evidence type="ECO:0000256" key="2">
    <source>
        <dbReference type="ARBA" id="ARBA00022801"/>
    </source>
</evidence>
<dbReference type="GO" id="GO:0016998">
    <property type="term" value="P:cell wall macromolecule catabolic process"/>
    <property type="evidence" value="ECO:0007669"/>
    <property type="project" value="InterPro"/>
</dbReference>
<dbReference type="Pfam" id="PF01471">
    <property type="entry name" value="PG_binding_1"/>
    <property type="match status" value="1"/>
</dbReference>
<evidence type="ECO:0000313" key="6">
    <source>
        <dbReference type="Proteomes" id="UP000512286"/>
    </source>
</evidence>
<dbReference type="SUPFAM" id="SSF51445">
    <property type="entry name" value="(Trans)glycosidases"/>
    <property type="match status" value="1"/>
</dbReference>
<dbReference type="CDD" id="cd06525">
    <property type="entry name" value="GH25_Lyc-like"/>
    <property type="match status" value="1"/>
</dbReference>
<proteinExistence type="inferred from homology"/>
<dbReference type="Gene3D" id="1.10.101.10">
    <property type="entry name" value="PGBD-like superfamily/PGBD"/>
    <property type="match status" value="1"/>
</dbReference>
<dbReference type="InterPro" id="IPR002053">
    <property type="entry name" value="Glyco_hydro_25"/>
</dbReference>
<dbReference type="PROSITE" id="PS51904">
    <property type="entry name" value="GLYCOSYL_HYDROL_F25_2"/>
    <property type="match status" value="1"/>
</dbReference>
<evidence type="ECO:0000259" key="4">
    <source>
        <dbReference type="Pfam" id="PF01471"/>
    </source>
</evidence>
<protein>
    <submittedName>
        <fullName evidence="5">Peptidoglycan-binding protein</fullName>
    </submittedName>
</protein>
<keyword evidence="3" id="KW-0326">Glycosidase</keyword>
<dbReference type="EMBL" id="CP059378">
    <property type="protein sequence ID" value="QLY82222.1"/>
    <property type="molecule type" value="Genomic_DNA"/>
</dbReference>
<dbReference type="InterPro" id="IPR017853">
    <property type="entry name" value="GH"/>
</dbReference>
<dbReference type="InterPro" id="IPR036365">
    <property type="entry name" value="PGBD-like_sf"/>
</dbReference>
<feature type="domain" description="Peptidoglycan binding-like" evidence="4">
    <location>
        <begin position="261"/>
        <end position="309"/>
    </location>
</feature>
<evidence type="ECO:0000256" key="1">
    <source>
        <dbReference type="ARBA" id="ARBA00010646"/>
    </source>
</evidence>
<dbReference type="SUPFAM" id="SSF47090">
    <property type="entry name" value="PGBD-like"/>
    <property type="match status" value="1"/>
</dbReference>
<keyword evidence="2" id="KW-0378">Hydrolase</keyword>
<dbReference type="InterPro" id="IPR002477">
    <property type="entry name" value="Peptidoglycan-bd-like"/>
</dbReference>
<dbReference type="SMART" id="SM00641">
    <property type="entry name" value="Glyco_25"/>
    <property type="match status" value="1"/>
</dbReference>
<dbReference type="GO" id="GO:0009253">
    <property type="term" value="P:peptidoglycan catabolic process"/>
    <property type="evidence" value="ECO:0007669"/>
    <property type="project" value="InterPro"/>
</dbReference>
<dbReference type="PANTHER" id="PTHR34135:SF2">
    <property type="entry name" value="LYSOZYME"/>
    <property type="match status" value="1"/>
</dbReference>
<reference evidence="5 6" key="1">
    <citation type="submission" date="2020-07" db="EMBL/GenBank/DDBJ databases">
        <title>Electron transfer.</title>
        <authorList>
            <person name="Huang L."/>
            <person name="Liu X."/>
            <person name="Zhou S."/>
        </authorList>
    </citation>
    <scope>NUCLEOTIDE SEQUENCE [LARGE SCALE GENOMIC DNA]</scope>
    <source>
        <strain evidence="5 6">Lx1</strain>
    </source>
</reference>
<organism evidence="5 6">
    <name type="scientific">Clostridium intestinale</name>
    <dbReference type="NCBI Taxonomy" id="36845"/>
    <lineage>
        <taxon>Bacteria</taxon>
        <taxon>Bacillati</taxon>
        <taxon>Bacillota</taxon>
        <taxon>Clostridia</taxon>
        <taxon>Eubacteriales</taxon>
        <taxon>Clostridiaceae</taxon>
        <taxon>Clostridium</taxon>
    </lineage>
</organism>
<dbReference type="InterPro" id="IPR018077">
    <property type="entry name" value="Glyco_hydro_fam25_subgr"/>
</dbReference>
<dbReference type="KEGG" id="cint:HZF06_11725"/>
<name>A0A7D7A0V7_9CLOT</name>
<dbReference type="RefSeq" id="WP_181603614.1">
    <property type="nucleotide sequence ID" value="NZ_CP059378.1"/>
</dbReference>
<dbReference type="GO" id="GO:0016052">
    <property type="term" value="P:carbohydrate catabolic process"/>
    <property type="evidence" value="ECO:0007669"/>
    <property type="project" value="TreeGrafter"/>
</dbReference>
<dbReference type="Pfam" id="PF01183">
    <property type="entry name" value="Glyco_hydro_25"/>
    <property type="match status" value="1"/>
</dbReference>
<comment type="similarity">
    <text evidence="1">Belongs to the glycosyl hydrolase 25 family.</text>
</comment>
<dbReference type="InterPro" id="IPR036366">
    <property type="entry name" value="PGBDSf"/>
</dbReference>
<sequence length="312" mass="34075">MKGIDISNHQPSVDFNTLKNSVEVVIIKATEGITYLDPKLGEHYQGAKAAGFPVGFYHFMSEGTSPSEQATAFYNAIKDKQYEILPCLDIETNNRNRSASQITDRCMEFLNKFKELSGIDCMIYTGGYFGRDNLDNRIKGYKAWIAHYGVNTPMETGFSNIVGHQYTSSGSVYGINGNVDLNNFNEGIFINKVSIEAPTVPQAGQNTYNGYVSGELIQQLQAEINKQFSNGLAVDGLIGPKTLSALPIVKQGAKGNITFVIQELLKRKGYTLNSDGVFGPITNSTIKQFQSNAGILADGVIGPVTWIKLLSA</sequence>
<dbReference type="GO" id="GO:0003796">
    <property type="term" value="F:lysozyme activity"/>
    <property type="evidence" value="ECO:0007669"/>
    <property type="project" value="InterPro"/>
</dbReference>
<dbReference type="Gene3D" id="3.20.20.80">
    <property type="entry name" value="Glycosidases"/>
    <property type="match status" value="1"/>
</dbReference>
<accession>A0A7D7A0V7</accession>
<evidence type="ECO:0000313" key="5">
    <source>
        <dbReference type="EMBL" id="QLY82222.1"/>
    </source>
</evidence>
<dbReference type="AlphaFoldDB" id="A0A7D7A0V7"/>